<dbReference type="OrthoDB" id="8677713at2"/>
<comment type="cofactor">
    <cofactor evidence="1 6">
        <name>FAD</name>
        <dbReference type="ChEBI" id="CHEBI:57692"/>
    </cofactor>
</comment>
<dbReference type="CDD" id="cd00567">
    <property type="entry name" value="ACAD"/>
    <property type="match status" value="1"/>
</dbReference>
<dbReference type="Pfam" id="PF02771">
    <property type="entry name" value="Acyl-CoA_dh_N"/>
    <property type="match status" value="1"/>
</dbReference>
<dbReference type="SUPFAM" id="SSF47203">
    <property type="entry name" value="Acyl-CoA dehydrogenase C-terminal domain-like"/>
    <property type="match status" value="1"/>
</dbReference>
<dbReference type="GO" id="GO:0050660">
    <property type="term" value="F:flavin adenine dinucleotide binding"/>
    <property type="evidence" value="ECO:0007669"/>
    <property type="project" value="InterPro"/>
</dbReference>
<dbReference type="InterPro" id="IPR036250">
    <property type="entry name" value="AcylCo_DH-like_C"/>
</dbReference>
<dbReference type="InterPro" id="IPR013786">
    <property type="entry name" value="AcylCoA_DH/ox_N"/>
</dbReference>
<evidence type="ECO:0000256" key="5">
    <source>
        <dbReference type="ARBA" id="ARBA00023002"/>
    </source>
</evidence>
<dbReference type="EMBL" id="CP002299">
    <property type="protein sequence ID" value="ADP83536.1"/>
    <property type="molecule type" value="Genomic_DNA"/>
</dbReference>
<feature type="domain" description="Acyl-CoA oxidase/dehydrogenase middle" evidence="8">
    <location>
        <begin position="122"/>
        <end position="193"/>
    </location>
</feature>
<dbReference type="Gene3D" id="1.10.540.10">
    <property type="entry name" value="Acyl-CoA dehydrogenase/oxidase, N-terminal domain"/>
    <property type="match status" value="1"/>
</dbReference>
<dbReference type="Pfam" id="PF02770">
    <property type="entry name" value="Acyl-CoA_dh_M"/>
    <property type="match status" value="1"/>
</dbReference>
<organism evidence="10 11">
    <name type="scientific">Pseudofrankia inefficax (strain DSM 45817 / CECT 9037 / DDB 130130 / EuI1c)</name>
    <name type="common">Frankia inefficax</name>
    <dbReference type="NCBI Taxonomy" id="298654"/>
    <lineage>
        <taxon>Bacteria</taxon>
        <taxon>Bacillati</taxon>
        <taxon>Actinomycetota</taxon>
        <taxon>Actinomycetes</taxon>
        <taxon>Frankiales</taxon>
        <taxon>Frankiaceae</taxon>
        <taxon>Pseudofrankia</taxon>
    </lineage>
</organism>
<dbReference type="SUPFAM" id="SSF56645">
    <property type="entry name" value="Acyl-CoA dehydrogenase NM domain-like"/>
    <property type="match status" value="1"/>
</dbReference>
<evidence type="ECO:0000256" key="2">
    <source>
        <dbReference type="ARBA" id="ARBA00009347"/>
    </source>
</evidence>
<evidence type="ECO:0000256" key="3">
    <source>
        <dbReference type="ARBA" id="ARBA00022630"/>
    </source>
</evidence>
<keyword evidence="5 6" id="KW-0560">Oxidoreductase</keyword>
<dbReference type="GO" id="GO:0003995">
    <property type="term" value="F:acyl-CoA dehydrogenase activity"/>
    <property type="evidence" value="ECO:0007669"/>
    <property type="project" value="TreeGrafter"/>
</dbReference>
<dbReference type="Proteomes" id="UP000002484">
    <property type="component" value="Chromosome"/>
</dbReference>
<dbReference type="AlphaFoldDB" id="E3JC80"/>
<dbReference type="InParanoid" id="E3JC80"/>
<evidence type="ECO:0000259" key="8">
    <source>
        <dbReference type="Pfam" id="PF02770"/>
    </source>
</evidence>
<sequence length="368" mass="38193">MSVSFSEEREQLRAVVREFLADVSGEDAVRASMTTATGWDPAVWRALADDLGILGLGIPEELGGVGYGFAEIGVVAEETGAALLCAPYLATVTAAQALLAAGDDAAASDLLPGLAAGTVATLAVAEADGRWEAGSVQATAERAAGGWRVSGTKTFVLDGATAELVLVAARTGAGIGLFAVDGAADGLTRTRLATLDQTRRQARLDLAGVPARLIGTEGEGWPAIERAIRLAIVALAAEQVGGAGRVLDMAVDYAKTRVQFGRPIGSFQAVKHKLADVLVEVESARSASYAATAAAQRPDDPEFALVTSLAKAFCSDAYVHAAAENIQVHGGIGFTWEHPAHLYLKRAKSSRVLFGDPVHHRELLASQL</sequence>
<evidence type="ECO:0000259" key="9">
    <source>
        <dbReference type="Pfam" id="PF02771"/>
    </source>
</evidence>
<comment type="similarity">
    <text evidence="2 6">Belongs to the acyl-CoA dehydrogenase family.</text>
</comment>
<keyword evidence="3 6" id="KW-0285">Flavoprotein</keyword>
<dbReference type="STRING" id="298654.FraEuI1c_5550"/>
<evidence type="ECO:0000256" key="4">
    <source>
        <dbReference type="ARBA" id="ARBA00022827"/>
    </source>
</evidence>
<name>E3JC80_PSEI1</name>
<dbReference type="RefSeq" id="WP_013426654.1">
    <property type="nucleotide sequence ID" value="NC_014666.1"/>
</dbReference>
<evidence type="ECO:0000313" key="11">
    <source>
        <dbReference type="Proteomes" id="UP000002484"/>
    </source>
</evidence>
<dbReference type="Pfam" id="PF00441">
    <property type="entry name" value="Acyl-CoA_dh_1"/>
    <property type="match status" value="1"/>
</dbReference>
<evidence type="ECO:0000256" key="1">
    <source>
        <dbReference type="ARBA" id="ARBA00001974"/>
    </source>
</evidence>
<dbReference type="eggNOG" id="COG1960">
    <property type="taxonomic scope" value="Bacteria"/>
</dbReference>
<dbReference type="PANTHER" id="PTHR43884:SF20">
    <property type="entry name" value="ACYL-COA DEHYDROGENASE FADE28"/>
    <property type="match status" value="1"/>
</dbReference>
<evidence type="ECO:0000256" key="6">
    <source>
        <dbReference type="RuleBase" id="RU362125"/>
    </source>
</evidence>
<proteinExistence type="inferred from homology"/>
<keyword evidence="11" id="KW-1185">Reference proteome</keyword>
<feature type="domain" description="Acyl-CoA dehydrogenase/oxidase N-terminal" evidence="9">
    <location>
        <begin position="6"/>
        <end position="117"/>
    </location>
</feature>
<dbReference type="InterPro" id="IPR009100">
    <property type="entry name" value="AcylCoA_DH/oxidase_NM_dom_sf"/>
</dbReference>
<dbReference type="KEGG" id="fri:FraEuI1c_5550"/>
<feature type="domain" description="Acyl-CoA dehydrogenase/oxidase C-terminal" evidence="7">
    <location>
        <begin position="218"/>
        <end position="367"/>
    </location>
</feature>
<dbReference type="PANTHER" id="PTHR43884">
    <property type="entry name" value="ACYL-COA DEHYDROGENASE"/>
    <property type="match status" value="1"/>
</dbReference>
<protein>
    <submittedName>
        <fullName evidence="10">Acyl-CoA dehydrogenase domain-containing protein</fullName>
    </submittedName>
</protein>
<dbReference type="Gene3D" id="2.40.110.10">
    <property type="entry name" value="Butyryl-CoA Dehydrogenase, subunit A, domain 2"/>
    <property type="match status" value="1"/>
</dbReference>
<evidence type="ECO:0000313" key="10">
    <source>
        <dbReference type="EMBL" id="ADP83536.1"/>
    </source>
</evidence>
<dbReference type="InterPro" id="IPR037069">
    <property type="entry name" value="AcylCoA_DH/ox_N_sf"/>
</dbReference>
<dbReference type="InterPro" id="IPR009075">
    <property type="entry name" value="AcylCo_DH/oxidase_C"/>
</dbReference>
<keyword evidence="4 6" id="KW-0274">FAD</keyword>
<dbReference type="InterPro" id="IPR046373">
    <property type="entry name" value="Acyl-CoA_Oxase/DH_mid-dom_sf"/>
</dbReference>
<evidence type="ECO:0000259" key="7">
    <source>
        <dbReference type="Pfam" id="PF00441"/>
    </source>
</evidence>
<dbReference type="FunCoup" id="E3JC80">
    <property type="interactions" value="2"/>
</dbReference>
<dbReference type="HOGENOM" id="CLU_018204_5_1_11"/>
<dbReference type="Gene3D" id="1.20.140.10">
    <property type="entry name" value="Butyryl-CoA Dehydrogenase, subunit A, domain 3"/>
    <property type="match status" value="1"/>
</dbReference>
<accession>E3JC80</accession>
<gene>
    <name evidence="10" type="ordered locus">FraEuI1c_5550</name>
</gene>
<dbReference type="InterPro" id="IPR006091">
    <property type="entry name" value="Acyl-CoA_Oxase/DH_mid-dom"/>
</dbReference>
<reference evidence="10 11" key="1">
    <citation type="submission" date="2010-10" db="EMBL/GenBank/DDBJ databases">
        <title>Complete sequence of Frankia sp. EuI1c.</title>
        <authorList>
            <consortium name="US DOE Joint Genome Institute"/>
            <person name="Lucas S."/>
            <person name="Copeland A."/>
            <person name="Lapidus A."/>
            <person name="Cheng J.-F."/>
            <person name="Bruce D."/>
            <person name="Goodwin L."/>
            <person name="Pitluck S."/>
            <person name="Chertkov O."/>
            <person name="Detter J.C."/>
            <person name="Han C."/>
            <person name="Tapia R."/>
            <person name="Land M."/>
            <person name="Hauser L."/>
            <person name="Jeffries C."/>
            <person name="Kyrpides N."/>
            <person name="Ivanova N."/>
            <person name="Mikhailova N."/>
            <person name="Beauchemin N."/>
            <person name="Sen A."/>
            <person name="Sur S.A."/>
            <person name="Gtari M."/>
            <person name="Wall L."/>
            <person name="Tisa L."/>
            <person name="Woyke T."/>
        </authorList>
    </citation>
    <scope>NUCLEOTIDE SEQUENCE [LARGE SCALE GENOMIC DNA]</scope>
    <source>
        <strain evidence="11">DSM 45817 / CECT 9037 / EuI1c</strain>
    </source>
</reference>